<reference evidence="1 2" key="1">
    <citation type="journal article" date="2012" name="BMC Genomics">
        <title>Complete genome sequence of Saccharothrix espanaensis DSM 44229T and comparison to the other completely sequenced Pseudonocardiaceae.</title>
        <authorList>
            <person name="Strobel T."/>
            <person name="Al-Dilaimi A."/>
            <person name="Blom J."/>
            <person name="Gessner A."/>
            <person name="Kalinowski J."/>
            <person name="Luzhetska M."/>
            <person name="Puhler A."/>
            <person name="Szczepanowski R."/>
            <person name="Bechthold A."/>
            <person name="Ruckert C."/>
        </authorList>
    </citation>
    <scope>NUCLEOTIDE SEQUENCE [LARGE SCALE GENOMIC DNA]</scope>
    <source>
        <strain evidence="2">ATCC 51144 / DSM 44229 / JCM 9112 / NBRC 15066 / NRRL 15764</strain>
    </source>
</reference>
<dbReference type="AlphaFoldDB" id="K0K6M4"/>
<dbReference type="Proteomes" id="UP000006281">
    <property type="component" value="Chromosome"/>
</dbReference>
<sequence>MQGRPQRDVRVKIGGDVHGPVVAGDGNVTHLNTSTPVPSAAPEPVRPADLRAAYRTVVTTDVQKSSCRNNVGQRHLRRALAECVLAGTAALGVPQDFFDMSDRGDGLTVVMPEAVTVVDVLDTFVEAVAKALREHNQAASDAYRIDLRAAVHVGYVDRVGGQWSGTPLVHAARLVDAAELKHALGEDGGACLALVVSDAVKHVVDEGYCRTGPTGYRHAAVVVKETSCDGWWRLL</sequence>
<organism evidence="1 2">
    <name type="scientific">Saccharothrix espanaensis (strain ATCC 51144 / DSM 44229 / JCM 9112 / NBRC 15066 / NRRL 15764)</name>
    <dbReference type="NCBI Taxonomy" id="1179773"/>
    <lineage>
        <taxon>Bacteria</taxon>
        <taxon>Bacillati</taxon>
        <taxon>Actinomycetota</taxon>
        <taxon>Actinomycetes</taxon>
        <taxon>Pseudonocardiales</taxon>
        <taxon>Pseudonocardiaceae</taxon>
        <taxon>Saccharothrix</taxon>
    </lineage>
</organism>
<dbReference type="PATRIC" id="fig|1179773.3.peg.4965"/>
<gene>
    <name evidence="1" type="ordered locus">BN6_49480</name>
</gene>
<protein>
    <recommendedName>
        <fullName evidence="3">Guanylate cyclase domain-containing protein</fullName>
    </recommendedName>
</protein>
<evidence type="ECO:0008006" key="3">
    <source>
        <dbReference type="Google" id="ProtNLM"/>
    </source>
</evidence>
<name>K0K6M4_SACES</name>
<dbReference type="HOGENOM" id="CLU_085079_2_0_11"/>
<dbReference type="RefSeq" id="WP_015102330.1">
    <property type="nucleotide sequence ID" value="NC_019673.1"/>
</dbReference>
<dbReference type="eggNOG" id="COG2114">
    <property type="taxonomic scope" value="Bacteria"/>
</dbReference>
<dbReference type="InterPro" id="IPR029787">
    <property type="entry name" value="Nucleotide_cyclase"/>
</dbReference>
<accession>K0K6M4</accession>
<proteinExistence type="predicted"/>
<evidence type="ECO:0000313" key="2">
    <source>
        <dbReference type="Proteomes" id="UP000006281"/>
    </source>
</evidence>
<dbReference type="KEGG" id="sesp:BN6_49480"/>
<evidence type="ECO:0000313" key="1">
    <source>
        <dbReference type="EMBL" id="CCH32218.1"/>
    </source>
</evidence>
<keyword evidence="2" id="KW-1185">Reference proteome</keyword>
<dbReference type="EMBL" id="HE804045">
    <property type="protein sequence ID" value="CCH32218.1"/>
    <property type="molecule type" value="Genomic_DNA"/>
</dbReference>
<dbReference type="OrthoDB" id="3482507at2"/>
<dbReference type="SUPFAM" id="SSF55073">
    <property type="entry name" value="Nucleotide cyclase"/>
    <property type="match status" value="1"/>
</dbReference>
<dbReference type="STRING" id="1179773.BN6_49480"/>